<comment type="pathway">
    <text evidence="2 18">Amino-acid biosynthesis; L-lysine biosynthesis via DAP pathway; (S)-tetrahydrodipicolinate from L-aspartate: step 1/4.</text>
</comment>
<comment type="pathway">
    <text evidence="4 18">Amino-acid biosynthesis; L-threonine biosynthesis; L-threonine from L-aspartate: step 1/5.</text>
</comment>
<dbReference type="InterPro" id="IPR036393">
    <property type="entry name" value="AceGlu_kinase-like_sf"/>
</dbReference>
<protein>
    <recommendedName>
        <fullName evidence="7 17">Aspartokinase</fullName>
        <ecNumber evidence="6 17">2.7.2.4</ecNumber>
    </recommendedName>
</protein>
<dbReference type="GO" id="GO:0005524">
    <property type="term" value="F:ATP binding"/>
    <property type="evidence" value="ECO:0007669"/>
    <property type="project" value="UniProtKB-KW"/>
</dbReference>
<feature type="binding site" evidence="16">
    <location>
        <begin position="194"/>
        <end position="195"/>
    </location>
    <ligand>
        <name>ATP</name>
        <dbReference type="ChEBI" id="CHEBI:30616"/>
    </ligand>
</feature>
<accession>A0A1W2LTQ9</accession>
<dbReference type="PROSITE" id="PS00324">
    <property type="entry name" value="ASPARTOKINASE"/>
    <property type="match status" value="1"/>
</dbReference>
<dbReference type="UniPathway" id="UPA00050">
    <property type="reaction ID" value="UER00461"/>
</dbReference>
<evidence type="ECO:0000256" key="13">
    <source>
        <dbReference type="ARBA" id="ARBA00022915"/>
    </source>
</evidence>
<keyword evidence="8 18" id="KW-0028">Amino-acid biosynthesis</keyword>
<evidence type="ECO:0000259" key="19">
    <source>
        <dbReference type="Pfam" id="PF00696"/>
    </source>
</evidence>
<dbReference type="GO" id="GO:0005829">
    <property type="term" value="C:cytosol"/>
    <property type="evidence" value="ECO:0007669"/>
    <property type="project" value="TreeGrafter"/>
</dbReference>
<dbReference type="GO" id="GO:0019877">
    <property type="term" value="P:diaminopimelate biosynthetic process"/>
    <property type="evidence" value="ECO:0007669"/>
    <property type="project" value="UniProtKB-KW"/>
</dbReference>
<evidence type="ECO:0000256" key="18">
    <source>
        <dbReference type="RuleBase" id="RU004249"/>
    </source>
</evidence>
<organism evidence="20 21">
    <name type="scientific">Amycolatopsis keratiniphila subsp. keratiniphila</name>
    <dbReference type="NCBI Taxonomy" id="227715"/>
    <lineage>
        <taxon>Bacteria</taxon>
        <taxon>Bacillati</taxon>
        <taxon>Actinomycetota</taxon>
        <taxon>Actinomycetes</taxon>
        <taxon>Pseudonocardiales</taxon>
        <taxon>Pseudonocardiaceae</taxon>
        <taxon>Amycolatopsis</taxon>
        <taxon>Amycolatopsis japonica group</taxon>
    </lineage>
</organism>
<dbReference type="UniPathway" id="UPA00051">
    <property type="reaction ID" value="UER00462"/>
</dbReference>
<dbReference type="InterPro" id="IPR001048">
    <property type="entry name" value="Asp/Glu/Uridylate_kinase"/>
</dbReference>
<dbReference type="GO" id="GO:0009089">
    <property type="term" value="P:lysine biosynthetic process via diaminopimelate"/>
    <property type="evidence" value="ECO:0007669"/>
    <property type="project" value="UniProtKB-UniPathway"/>
</dbReference>
<keyword evidence="12 16" id="KW-0067">ATP-binding</keyword>
<feature type="binding site" evidence="16">
    <location>
        <position position="95"/>
    </location>
    <ligand>
        <name>substrate</name>
    </ligand>
</feature>
<keyword evidence="9 17" id="KW-0808">Transferase</keyword>
<feature type="domain" description="Aspartate/glutamate/uridylate kinase" evidence="19">
    <location>
        <begin position="25"/>
        <end position="250"/>
    </location>
</feature>
<comment type="similarity">
    <text evidence="5 17">Belongs to the aspartokinase family.</text>
</comment>
<dbReference type="NCBIfam" id="NF005155">
    <property type="entry name" value="PRK06635.1-4"/>
    <property type="match status" value="1"/>
</dbReference>
<comment type="caution">
    <text evidence="20">The sequence shown here is derived from an EMBL/GenBank/DDBJ whole genome shotgun (WGS) entry which is preliminary data.</text>
</comment>
<dbReference type="RefSeq" id="WP_076857375.1">
    <property type="nucleotide sequence ID" value="NZ_LQMT02000019.1"/>
</dbReference>
<name>A0A1W2LTQ9_9PSEU</name>
<dbReference type="EMBL" id="LQMT02000019">
    <property type="protein sequence ID" value="ONF68747.1"/>
    <property type="molecule type" value="Genomic_DNA"/>
</dbReference>
<keyword evidence="14" id="KW-0457">Lysine biosynthesis</keyword>
<evidence type="ECO:0000256" key="7">
    <source>
        <dbReference type="ARBA" id="ARBA00016273"/>
    </source>
</evidence>
<dbReference type="Proteomes" id="UP000076660">
    <property type="component" value="Unassembled WGS sequence"/>
</dbReference>
<evidence type="ECO:0000256" key="16">
    <source>
        <dbReference type="PIRSR" id="PIRSR000726-1"/>
    </source>
</evidence>
<dbReference type="InterPro" id="IPR045865">
    <property type="entry name" value="ACT-like_dom_sf"/>
</dbReference>
<evidence type="ECO:0000256" key="9">
    <source>
        <dbReference type="ARBA" id="ARBA00022679"/>
    </source>
</evidence>
<gene>
    <name evidence="20" type="ORF">AVR91_0219010</name>
</gene>
<evidence type="ECO:0000256" key="17">
    <source>
        <dbReference type="RuleBase" id="RU003448"/>
    </source>
</evidence>
<dbReference type="InterPro" id="IPR018042">
    <property type="entry name" value="Aspartate_kinase_CS"/>
</dbReference>
<evidence type="ECO:0000313" key="20">
    <source>
        <dbReference type="EMBL" id="ONF68747.1"/>
    </source>
</evidence>
<evidence type="ECO:0000256" key="5">
    <source>
        <dbReference type="ARBA" id="ARBA00010122"/>
    </source>
</evidence>
<feature type="binding site" evidence="16">
    <location>
        <position position="205"/>
    </location>
    <ligand>
        <name>ATP</name>
        <dbReference type="ChEBI" id="CHEBI:30616"/>
    </ligand>
</feature>
<evidence type="ECO:0000313" key="21">
    <source>
        <dbReference type="Proteomes" id="UP000076660"/>
    </source>
</evidence>
<dbReference type="PIRSF" id="PIRSF000726">
    <property type="entry name" value="Asp_kin"/>
    <property type="match status" value="1"/>
</dbReference>
<feature type="binding site" evidence="16">
    <location>
        <position position="68"/>
    </location>
    <ligand>
        <name>substrate</name>
    </ligand>
</feature>
<dbReference type="SUPFAM" id="SSF55021">
    <property type="entry name" value="ACT-like"/>
    <property type="match status" value="1"/>
</dbReference>
<dbReference type="NCBIfam" id="TIGR00657">
    <property type="entry name" value="asp_kinases"/>
    <property type="match status" value="1"/>
</dbReference>
<dbReference type="GO" id="GO:0009088">
    <property type="term" value="P:threonine biosynthetic process"/>
    <property type="evidence" value="ECO:0007669"/>
    <property type="project" value="UniProtKB-UniPathway"/>
</dbReference>
<evidence type="ECO:0000256" key="10">
    <source>
        <dbReference type="ARBA" id="ARBA00022741"/>
    </source>
</evidence>
<comment type="catalytic activity">
    <reaction evidence="15 17">
        <text>L-aspartate + ATP = 4-phospho-L-aspartate + ADP</text>
        <dbReference type="Rhea" id="RHEA:23776"/>
        <dbReference type="ChEBI" id="CHEBI:29991"/>
        <dbReference type="ChEBI" id="CHEBI:30616"/>
        <dbReference type="ChEBI" id="CHEBI:57535"/>
        <dbReference type="ChEBI" id="CHEBI:456216"/>
        <dbReference type="EC" id="2.7.2.4"/>
    </reaction>
</comment>
<dbReference type="AlphaFoldDB" id="A0A1W2LTQ9"/>
<dbReference type="InterPro" id="IPR005260">
    <property type="entry name" value="Asp_kin_monofn"/>
</dbReference>
<evidence type="ECO:0000256" key="12">
    <source>
        <dbReference type="ARBA" id="ARBA00022840"/>
    </source>
</evidence>
<evidence type="ECO:0000256" key="14">
    <source>
        <dbReference type="ARBA" id="ARBA00023154"/>
    </source>
</evidence>
<dbReference type="PANTHER" id="PTHR21499">
    <property type="entry name" value="ASPARTATE KINASE"/>
    <property type="match status" value="1"/>
</dbReference>
<dbReference type="UniPathway" id="UPA00034">
    <property type="reaction ID" value="UER00015"/>
</dbReference>
<evidence type="ECO:0000256" key="8">
    <source>
        <dbReference type="ARBA" id="ARBA00022605"/>
    </source>
</evidence>
<evidence type="ECO:0000256" key="3">
    <source>
        <dbReference type="ARBA" id="ARBA00004986"/>
    </source>
</evidence>
<evidence type="ECO:0000256" key="4">
    <source>
        <dbReference type="ARBA" id="ARBA00005139"/>
    </source>
</evidence>
<comment type="pathway">
    <text evidence="3 18">Amino-acid biosynthesis; L-methionine biosynthesis via de novo pathway; L-homoserine from L-aspartate: step 1/3.</text>
</comment>
<dbReference type="InterPro" id="IPR001341">
    <property type="entry name" value="Asp_kinase"/>
</dbReference>
<dbReference type="GO" id="GO:0009090">
    <property type="term" value="P:homoserine biosynthetic process"/>
    <property type="evidence" value="ECO:0007669"/>
    <property type="project" value="TreeGrafter"/>
</dbReference>
<evidence type="ECO:0000256" key="11">
    <source>
        <dbReference type="ARBA" id="ARBA00022777"/>
    </source>
</evidence>
<proteinExistence type="inferred from homology"/>
<keyword evidence="10 16" id="KW-0547">Nucleotide-binding</keyword>
<comment type="function">
    <text evidence="1">Catalyzes the phosphorylation of the beta-carboxyl group of aspartic acid with ATP to yield 4-phospho-L-aspartate, which is involved in the branched biosynthetic pathway leading to the biosynthesis of amino acids lysine, threonine, isoleucine and methionine.</text>
</comment>
<evidence type="ECO:0000256" key="15">
    <source>
        <dbReference type="ARBA" id="ARBA00047872"/>
    </source>
</evidence>
<sequence>MVNSSPKLDVDPAPPLLKTRSEGLVIRKYGGSSLATPEMVNEVAAEVAAVAEAGDRVVLVVSAMGDSTDRLIALAGKFAEPPAPRELDQLMATGEQVSAAVLAMALAERGIEAVSLSGDQAGIEVAGEPGAGTIVRVDPGKIVARLRDARVVVVAGFQGRDAEGELLTLGRGGSDTTAVALAAALGGSECEIRTDVHGVRTADPRIVRDTRVVRTISYDAMVELAGLGARVLHPRSVELARRHGVAVRVTHASDPGPSTVVTAGEASMEGVPRVIGIAHERDVRLVRVEVSASGPDHYARVLATLAACGVRPDNLSWPDPGELRFTVRGTESLGLPIARLAMELDARSTVFEELGSVSVVGTALLDPPGFLPWLLRVLADHRVTVPAMTTSPSRLTAVIPADAVDTTVRALHDSFGLAVDRP</sequence>
<keyword evidence="11 17" id="KW-0418">Kinase</keyword>
<evidence type="ECO:0000256" key="6">
    <source>
        <dbReference type="ARBA" id="ARBA00013059"/>
    </source>
</evidence>
<dbReference type="SUPFAM" id="SSF53633">
    <property type="entry name" value="Carbamate kinase-like"/>
    <property type="match status" value="1"/>
</dbReference>
<reference evidence="20 21" key="1">
    <citation type="submission" date="2016-12" db="EMBL/GenBank/DDBJ databases">
        <title>Amycolatopsis keratiniphila subsp. keratiniphila genome sequencing and assembly.</title>
        <authorList>
            <person name="Mayilraj S."/>
            <person name="Kaur N."/>
        </authorList>
    </citation>
    <scope>NUCLEOTIDE SEQUENCE [LARGE SCALE GENOMIC DNA]</scope>
    <source>
        <strain evidence="20 21">DSM 44409</strain>
    </source>
</reference>
<evidence type="ECO:0000256" key="1">
    <source>
        <dbReference type="ARBA" id="ARBA00002843"/>
    </source>
</evidence>
<dbReference type="OrthoDB" id="9799110at2"/>
<dbReference type="Gene3D" id="3.30.2130.10">
    <property type="entry name" value="VC0802-like"/>
    <property type="match status" value="1"/>
</dbReference>
<dbReference type="Pfam" id="PF00696">
    <property type="entry name" value="AA_kinase"/>
    <property type="match status" value="1"/>
</dbReference>
<dbReference type="PANTHER" id="PTHR21499:SF3">
    <property type="entry name" value="ASPARTOKINASE"/>
    <property type="match status" value="1"/>
</dbReference>
<dbReference type="GO" id="GO:0004072">
    <property type="term" value="F:aspartate kinase activity"/>
    <property type="evidence" value="ECO:0007669"/>
    <property type="project" value="UniProtKB-EC"/>
</dbReference>
<feature type="binding site" evidence="16">
    <location>
        <begin position="28"/>
        <end position="31"/>
    </location>
    <ligand>
        <name>ATP</name>
        <dbReference type="ChEBI" id="CHEBI:30616"/>
    </ligand>
</feature>
<dbReference type="EC" id="2.7.2.4" evidence="6 17"/>
<evidence type="ECO:0000256" key="2">
    <source>
        <dbReference type="ARBA" id="ARBA00004766"/>
    </source>
</evidence>
<keyword evidence="13" id="KW-0220">Diaminopimelate biosynthesis</keyword>
<dbReference type="Gene3D" id="3.40.1160.10">
    <property type="entry name" value="Acetylglutamate kinase-like"/>
    <property type="match status" value="1"/>
</dbReference>